<protein>
    <recommendedName>
        <fullName evidence="1">ADP-ribosyl cyclase/cyclic ADP-ribose hydrolase</fullName>
        <ecNumber evidence="1">3.2.2.6</ecNumber>
    </recommendedName>
</protein>
<evidence type="ECO:0000313" key="6">
    <source>
        <dbReference type="Proteomes" id="UP000827889"/>
    </source>
</evidence>
<dbReference type="OrthoDB" id="6160824at2759"/>
<evidence type="ECO:0000256" key="1">
    <source>
        <dbReference type="ARBA" id="ARBA00011982"/>
    </source>
</evidence>
<dbReference type="InterPro" id="IPR035897">
    <property type="entry name" value="Toll_tir_struct_dom_sf"/>
</dbReference>
<dbReference type="GO" id="GO:0061809">
    <property type="term" value="F:NAD+ nucleosidase activity, cyclic ADP-ribose generating"/>
    <property type="evidence" value="ECO:0007669"/>
    <property type="project" value="UniProtKB-EC"/>
</dbReference>
<evidence type="ECO:0000256" key="2">
    <source>
        <dbReference type="ARBA" id="ARBA00022801"/>
    </source>
</evidence>
<dbReference type="SUPFAM" id="SSF52200">
    <property type="entry name" value="Toll/Interleukin receptor TIR domain"/>
    <property type="match status" value="1"/>
</dbReference>
<dbReference type="EC" id="3.2.2.6" evidence="1"/>
<keyword evidence="3" id="KW-0520">NAD</keyword>
<feature type="domain" description="TIR" evidence="5">
    <location>
        <begin position="8"/>
        <end position="137"/>
    </location>
</feature>
<dbReference type="KEGG" id="rarg:115730447"/>
<keyword evidence="6" id="KW-1185">Reference proteome</keyword>
<dbReference type="Gene3D" id="3.40.50.10140">
    <property type="entry name" value="Toll/interleukin-1 receptor homology (TIR) domain"/>
    <property type="match status" value="1"/>
</dbReference>
<dbReference type="PROSITE" id="PS50104">
    <property type="entry name" value="TIR"/>
    <property type="match status" value="1"/>
</dbReference>
<sequence>MKRKRSSEEYDVFLSFRESDTRLNFTDHLYRSMLRAGIRVFLDSEELEDGEEIHKVFEAVNESQIYIPIFSQNFASSSWCLREVAHMEECTLKSVRKKEIIPIFYDVNADDVKLKTDLYKDAILKHKEKWGSDELER</sequence>
<organism evidence="6 7">
    <name type="scientific">Rhodamnia argentea</name>
    <dbReference type="NCBI Taxonomy" id="178133"/>
    <lineage>
        <taxon>Eukaryota</taxon>
        <taxon>Viridiplantae</taxon>
        <taxon>Streptophyta</taxon>
        <taxon>Embryophyta</taxon>
        <taxon>Tracheophyta</taxon>
        <taxon>Spermatophyta</taxon>
        <taxon>Magnoliopsida</taxon>
        <taxon>eudicotyledons</taxon>
        <taxon>Gunneridae</taxon>
        <taxon>Pentapetalae</taxon>
        <taxon>rosids</taxon>
        <taxon>malvids</taxon>
        <taxon>Myrtales</taxon>
        <taxon>Myrtaceae</taxon>
        <taxon>Myrtoideae</taxon>
        <taxon>Myrteae</taxon>
        <taxon>Australasian group</taxon>
        <taxon>Rhodamnia</taxon>
    </lineage>
</organism>
<dbReference type="SMART" id="SM00255">
    <property type="entry name" value="TIR"/>
    <property type="match status" value="1"/>
</dbReference>
<gene>
    <name evidence="7" type="primary">LOC115730447</name>
</gene>
<proteinExistence type="predicted"/>
<dbReference type="GeneID" id="115730447"/>
<evidence type="ECO:0000313" key="7">
    <source>
        <dbReference type="RefSeq" id="XP_030516917.1"/>
    </source>
</evidence>
<dbReference type="RefSeq" id="XP_030516917.1">
    <property type="nucleotide sequence ID" value="XM_030661057.2"/>
</dbReference>
<keyword evidence="2" id="KW-0378">Hydrolase</keyword>
<evidence type="ECO:0000256" key="4">
    <source>
        <dbReference type="ARBA" id="ARBA00047304"/>
    </source>
</evidence>
<dbReference type="AlphaFoldDB" id="A0A8B8N3D1"/>
<dbReference type="Pfam" id="PF01582">
    <property type="entry name" value="TIR"/>
    <property type="match status" value="1"/>
</dbReference>
<dbReference type="GO" id="GO:0007165">
    <property type="term" value="P:signal transduction"/>
    <property type="evidence" value="ECO:0007669"/>
    <property type="project" value="InterPro"/>
</dbReference>
<evidence type="ECO:0000259" key="5">
    <source>
        <dbReference type="PROSITE" id="PS50104"/>
    </source>
</evidence>
<dbReference type="InterPro" id="IPR000157">
    <property type="entry name" value="TIR_dom"/>
</dbReference>
<reference evidence="7" key="1">
    <citation type="submission" date="2025-08" db="UniProtKB">
        <authorList>
            <consortium name="RefSeq"/>
        </authorList>
    </citation>
    <scope>IDENTIFICATION</scope>
    <source>
        <tissue evidence="7">Leaf</tissue>
    </source>
</reference>
<dbReference type="PANTHER" id="PTHR32009">
    <property type="entry name" value="TMV RESISTANCE PROTEIN N-LIKE"/>
    <property type="match status" value="1"/>
</dbReference>
<dbReference type="Proteomes" id="UP000827889">
    <property type="component" value="Chromosome 4"/>
</dbReference>
<dbReference type="PANTHER" id="PTHR32009:SF39">
    <property type="entry name" value="TIR DOMAIN-CONTAINING PROTEIN"/>
    <property type="match status" value="1"/>
</dbReference>
<name>A0A8B8N3D1_9MYRT</name>
<evidence type="ECO:0000256" key="3">
    <source>
        <dbReference type="ARBA" id="ARBA00023027"/>
    </source>
</evidence>
<comment type="catalytic activity">
    <reaction evidence="4">
        <text>NAD(+) + H2O = ADP-D-ribose + nicotinamide + H(+)</text>
        <dbReference type="Rhea" id="RHEA:16301"/>
        <dbReference type="ChEBI" id="CHEBI:15377"/>
        <dbReference type="ChEBI" id="CHEBI:15378"/>
        <dbReference type="ChEBI" id="CHEBI:17154"/>
        <dbReference type="ChEBI" id="CHEBI:57540"/>
        <dbReference type="ChEBI" id="CHEBI:57967"/>
        <dbReference type="EC" id="3.2.2.6"/>
    </reaction>
    <physiologicalReaction direction="left-to-right" evidence="4">
        <dbReference type="Rhea" id="RHEA:16302"/>
    </physiologicalReaction>
</comment>
<accession>A0A8B8N3D1</accession>